<organism evidence="1 2">
    <name type="scientific">Hoeflea marina</name>
    <dbReference type="NCBI Taxonomy" id="274592"/>
    <lineage>
        <taxon>Bacteria</taxon>
        <taxon>Pseudomonadati</taxon>
        <taxon>Pseudomonadota</taxon>
        <taxon>Alphaproteobacteria</taxon>
        <taxon>Hyphomicrobiales</taxon>
        <taxon>Rhizobiaceae</taxon>
        <taxon>Hoeflea</taxon>
    </lineage>
</organism>
<dbReference type="AlphaFoldDB" id="A0A317PKW9"/>
<dbReference type="OrthoDB" id="1364128at2"/>
<gene>
    <name evidence="1" type="ORF">DFR52_10298</name>
</gene>
<keyword evidence="2" id="KW-1185">Reference proteome</keyword>
<dbReference type="CDD" id="cd07821">
    <property type="entry name" value="PYR_PYL_RCAR_like"/>
    <property type="match status" value="1"/>
</dbReference>
<dbReference type="InterPro" id="IPR023393">
    <property type="entry name" value="START-like_dom_sf"/>
</dbReference>
<dbReference type="RefSeq" id="WP_110031253.1">
    <property type="nucleotide sequence ID" value="NZ_QGTR01000002.1"/>
</dbReference>
<comment type="caution">
    <text evidence="1">The sequence shown here is derived from an EMBL/GenBank/DDBJ whole genome shotgun (WGS) entry which is preliminary data.</text>
</comment>
<dbReference type="EMBL" id="QGTR01000002">
    <property type="protein sequence ID" value="PWW01436.1"/>
    <property type="molecule type" value="Genomic_DNA"/>
</dbReference>
<proteinExistence type="predicted"/>
<dbReference type="Proteomes" id="UP000246352">
    <property type="component" value="Unassembled WGS sequence"/>
</dbReference>
<name>A0A317PKW9_9HYPH</name>
<dbReference type="PANTHER" id="PTHR39332:SF7">
    <property type="entry name" value="SRPBCC FAMILY PROTEIN"/>
    <property type="match status" value="1"/>
</dbReference>
<dbReference type="InterPro" id="IPR019587">
    <property type="entry name" value="Polyketide_cyclase/dehydratase"/>
</dbReference>
<evidence type="ECO:0000313" key="2">
    <source>
        <dbReference type="Proteomes" id="UP000246352"/>
    </source>
</evidence>
<evidence type="ECO:0000313" key="1">
    <source>
        <dbReference type="EMBL" id="PWW01436.1"/>
    </source>
</evidence>
<reference evidence="1 2" key="1">
    <citation type="submission" date="2018-05" db="EMBL/GenBank/DDBJ databases">
        <title>Genomic Encyclopedia of Type Strains, Phase IV (KMG-IV): sequencing the most valuable type-strain genomes for metagenomic binning, comparative biology and taxonomic classification.</title>
        <authorList>
            <person name="Goeker M."/>
        </authorList>
    </citation>
    <scope>NUCLEOTIDE SEQUENCE [LARGE SCALE GENOMIC DNA]</scope>
    <source>
        <strain evidence="1 2">DSM 16791</strain>
    </source>
</reference>
<dbReference type="PANTHER" id="PTHR39332">
    <property type="entry name" value="BLL4707 PROTEIN"/>
    <property type="match status" value="1"/>
</dbReference>
<protein>
    <submittedName>
        <fullName evidence="1">Polyketide cyclase/dehydrase/lipid transport protein</fullName>
    </submittedName>
</protein>
<dbReference type="Pfam" id="PF10604">
    <property type="entry name" value="Polyketide_cyc2"/>
    <property type="match status" value="1"/>
</dbReference>
<sequence>MANVTISSVIDAPVEQVWARIRDFNGLPSWHPRMVESHIEDGKPATEIGCVRNFTLASGPKIREKLTAFSDEDFLVSYSIIEHPAPISNHTATLQLRRITDGDRTYAEWSSSFDAPAEKADEMAAGMGANVFQGGFNALHDHFTAKA</sequence>
<dbReference type="SUPFAM" id="SSF55961">
    <property type="entry name" value="Bet v1-like"/>
    <property type="match status" value="1"/>
</dbReference>
<dbReference type="Gene3D" id="3.30.530.20">
    <property type="match status" value="1"/>
</dbReference>
<accession>A0A317PKW9</accession>